<evidence type="ECO:0000313" key="3">
    <source>
        <dbReference type="Proteomes" id="UP000178406"/>
    </source>
</evidence>
<keyword evidence="1" id="KW-0812">Transmembrane</keyword>
<comment type="caution">
    <text evidence="2">The sequence shown here is derived from an EMBL/GenBank/DDBJ whole genome shotgun (WGS) entry which is preliminary data.</text>
</comment>
<organism evidence="2 3">
    <name type="scientific">Candidatus Giovannonibacteria bacterium RIFCSPHIGHO2_02_FULL_46_20</name>
    <dbReference type="NCBI Taxonomy" id="1798338"/>
    <lineage>
        <taxon>Bacteria</taxon>
        <taxon>Candidatus Giovannoniibacteriota</taxon>
    </lineage>
</organism>
<dbReference type="Proteomes" id="UP000178406">
    <property type="component" value="Unassembled WGS sequence"/>
</dbReference>
<protein>
    <submittedName>
        <fullName evidence="2">Uncharacterized protein</fullName>
    </submittedName>
</protein>
<dbReference type="AlphaFoldDB" id="A0A1F5WEF6"/>
<name>A0A1F5WEF6_9BACT</name>
<sequence>MAHVRMANIKQIKRILDCTDIFLLKNSSCSLQSSSQGNPKFLALFLKMNLVKKLNILLFVFVFFILTRAAFAQSSLLLTVSPATPSPGQTFSVSAQSFVFDATRADFKWYQNGKLVASGVGKRTQNFTAPAVGGSLTIRVVAASSDGSVFEERLVVNPADIDFILHAGTYAPPFYRGAALLTPGSRVELYAVPNAAVGGTKLNPQNLIYEWQLDEQKIIEQSGKGKNRLVFTVPDFLGNQYDVMLTVFSPGGDRIAEKNFLIEPRLPMILFYPFNALTGISKTARSLFAASTGERVGILAEPYFFDSNVVQSGIFEWKEGGKTLPPQRTNQRLLEIQTPAEGEFQTSFSLELKDVKRTFQQATASFMLKVGKPQ</sequence>
<feature type="transmembrane region" description="Helical" evidence="1">
    <location>
        <begin position="54"/>
        <end position="71"/>
    </location>
</feature>
<evidence type="ECO:0000256" key="1">
    <source>
        <dbReference type="SAM" id="Phobius"/>
    </source>
</evidence>
<keyword evidence="1" id="KW-0472">Membrane</keyword>
<evidence type="ECO:0000313" key="2">
    <source>
        <dbReference type="EMBL" id="OGF74006.1"/>
    </source>
</evidence>
<dbReference type="EMBL" id="MFHQ01000031">
    <property type="protein sequence ID" value="OGF74006.1"/>
    <property type="molecule type" value="Genomic_DNA"/>
</dbReference>
<keyword evidence="1" id="KW-1133">Transmembrane helix</keyword>
<accession>A0A1F5WEF6</accession>
<dbReference type="STRING" id="1798338.A3J56_02305"/>
<reference evidence="2 3" key="1">
    <citation type="journal article" date="2016" name="Nat. Commun.">
        <title>Thousands of microbial genomes shed light on interconnected biogeochemical processes in an aquifer system.</title>
        <authorList>
            <person name="Anantharaman K."/>
            <person name="Brown C.T."/>
            <person name="Hug L.A."/>
            <person name="Sharon I."/>
            <person name="Castelle C.J."/>
            <person name="Probst A.J."/>
            <person name="Thomas B.C."/>
            <person name="Singh A."/>
            <person name="Wilkins M.J."/>
            <person name="Karaoz U."/>
            <person name="Brodie E.L."/>
            <person name="Williams K.H."/>
            <person name="Hubbard S.S."/>
            <person name="Banfield J.F."/>
        </authorList>
    </citation>
    <scope>NUCLEOTIDE SEQUENCE [LARGE SCALE GENOMIC DNA]</scope>
</reference>
<gene>
    <name evidence="2" type="ORF">A3J56_02305</name>
</gene>
<proteinExistence type="predicted"/>